<dbReference type="InterPro" id="IPR036291">
    <property type="entry name" value="NAD(P)-bd_dom_sf"/>
</dbReference>
<dbReference type="RefSeq" id="WP_183948705.1">
    <property type="nucleotide sequence ID" value="NZ_JACHHX010000013.1"/>
</dbReference>
<keyword evidence="2" id="KW-1185">Reference proteome</keyword>
<dbReference type="SUPFAM" id="SSF51735">
    <property type="entry name" value="NAD(P)-binding Rossmann-fold domains"/>
    <property type="match status" value="1"/>
</dbReference>
<dbReference type="EC" id="1.3.1.45" evidence="1"/>
<dbReference type="Proteomes" id="UP000519004">
    <property type="component" value="Unassembled WGS sequence"/>
</dbReference>
<evidence type="ECO:0000313" key="2">
    <source>
        <dbReference type="Proteomes" id="UP000519004"/>
    </source>
</evidence>
<comment type="caution">
    <text evidence="1">The sequence shown here is derived from an EMBL/GenBank/DDBJ whole genome shotgun (WGS) entry which is preliminary data.</text>
</comment>
<name>A0A7W7Y0U7_9GAMM</name>
<accession>A0A7W7Y0U7</accession>
<dbReference type="PANTHER" id="PTHR43000">
    <property type="entry name" value="DTDP-D-GLUCOSE 4,6-DEHYDRATASE-RELATED"/>
    <property type="match status" value="1"/>
</dbReference>
<dbReference type="PROSITE" id="PS51318">
    <property type="entry name" value="TAT"/>
    <property type="match status" value="1"/>
</dbReference>
<evidence type="ECO:0000313" key="1">
    <source>
        <dbReference type="EMBL" id="MBB5016032.1"/>
    </source>
</evidence>
<dbReference type="EMBL" id="JACHHX010000013">
    <property type="protein sequence ID" value="MBB5016032.1"/>
    <property type="molecule type" value="Genomic_DNA"/>
</dbReference>
<keyword evidence="1" id="KW-0560">Oxidoreductase</keyword>
<reference evidence="1 2" key="1">
    <citation type="submission" date="2020-08" db="EMBL/GenBank/DDBJ databases">
        <title>Genomic Encyclopedia of Type Strains, Phase IV (KMG-IV): sequencing the most valuable type-strain genomes for metagenomic binning, comparative biology and taxonomic classification.</title>
        <authorList>
            <person name="Goeker M."/>
        </authorList>
    </citation>
    <scope>NUCLEOTIDE SEQUENCE [LARGE SCALE GENOMIC DNA]</scope>
    <source>
        <strain evidence="1 2">DSM 25897</strain>
    </source>
</reference>
<organism evidence="1 2">
    <name type="scientific">Rehaibacterium terrae</name>
    <dbReference type="NCBI Taxonomy" id="1341696"/>
    <lineage>
        <taxon>Bacteria</taxon>
        <taxon>Pseudomonadati</taxon>
        <taxon>Pseudomonadota</taxon>
        <taxon>Gammaproteobacteria</taxon>
        <taxon>Lysobacterales</taxon>
        <taxon>Lysobacteraceae</taxon>
        <taxon>Rehaibacterium</taxon>
    </lineage>
</organism>
<protein>
    <submittedName>
        <fullName evidence="1">2'-hydroxyisoflavone reductase</fullName>
        <ecNumber evidence="1">1.3.1.45</ecNumber>
    </submittedName>
</protein>
<proteinExistence type="predicted"/>
<dbReference type="GO" id="GO:0047526">
    <property type="term" value="F:2'-hydroxyisoflavone reductase activity"/>
    <property type="evidence" value="ECO:0007669"/>
    <property type="project" value="UniProtKB-EC"/>
</dbReference>
<sequence>MSTTRRDMLKLGALAGAVGLVAKSGLLSAADVPVARAAKPLRILILGGTGFTGPHQVRYALARGHRITLFNRGRRPQDWPAGVEELTGDRETGDLAALAGREWDVCIDNPTSVPHWVRDVGEVLQGKVGHYIFISTLSVYADSATPGQDEDAPLARYTGADIMKETRETLRANMALYGPMKAACEAEAEKWFPGITTIIRPGLIVGPGDETDRFSYWPLRIARGGDVLAPGDGSDPTQIIDARDLAEWTIRVAESRTLGKFNAMGPNYAMSMAAMLHGIQAVTTAGARLHWVPVEFLREHDVSPWGDMPAWVPGSGETAGFARHRNDRAIAAGLSFRPLATTAADTLEWFATLPAERQAQLRAGIEPEREAEVLKAWRAQRQG</sequence>
<dbReference type="InterPro" id="IPR006311">
    <property type="entry name" value="TAT_signal"/>
</dbReference>
<gene>
    <name evidence="1" type="ORF">HNQ58_001942</name>
</gene>
<dbReference type="Gene3D" id="3.40.50.720">
    <property type="entry name" value="NAD(P)-binding Rossmann-like Domain"/>
    <property type="match status" value="1"/>
</dbReference>
<dbReference type="AlphaFoldDB" id="A0A7W7Y0U7"/>